<protein>
    <submittedName>
        <fullName evidence="1">Uncharacterized protein</fullName>
    </submittedName>
</protein>
<sequence length="57" mass="6089">MFKLEIETGNAAFDDGDKAYEIARILRALADRVENGDEAGSVRDVNGNKVGSFDVGA</sequence>
<dbReference type="Proteomes" id="UP001056685">
    <property type="component" value="Segment"/>
</dbReference>
<evidence type="ECO:0000313" key="1">
    <source>
        <dbReference type="EMBL" id="USN14348.1"/>
    </source>
</evidence>
<organism evidence="1 2">
    <name type="scientific">Brevundimonas phage vB_BpoS-Kabachok</name>
    <dbReference type="NCBI Taxonomy" id="2948600"/>
    <lineage>
        <taxon>Viruses</taxon>
        <taxon>Duplodnaviria</taxon>
        <taxon>Heunggongvirae</taxon>
        <taxon>Uroviricota</taxon>
        <taxon>Caudoviricetes</taxon>
        <taxon>Jeanschmidtviridae</taxon>
        <taxon>Marchewkavirus</taxon>
        <taxon>Marchewkavirus kabachok</taxon>
    </lineage>
</organism>
<evidence type="ECO:0000313" key="2">
    <source>
        <dbReference type="Proteomes" id="UP001056685"/>
    </source>
</evidence>
<reference evidence="1" key="1">
    <citation type="submission" date="2022-05" db="EMBL/GenBank/DDBJ databases">
        <authorList>
            <person name="Friedrich I."/>
            <person name="Poehlein A."/>
            <person name="Schneider D."/>
            <person name="Hertel R."/>
            <person name="Daniel R."/>
        </authorList>
    </citation>
    <scope>NUCLEOTIDE SEQUENCE</scope>
</reference>
<keyword evidence="2" id="KW-1185">Reference proteome</keyword>
<name>A0A9E7SJF3_9CAUD</name>
<accession>A0A9E7SJF3</accession>
<dbReference type="EMBL" id="ON529852">
    <property type="protein sequence ID" value="USN14348.1"/>
    <property type="molecule type" value="Genomic_DNA"/>
</dbReference>
<proteinExistence type="predicted"/>
<gene>
    <name evidence="1" type="ORF">KABACHOK_05350</name>
</gene>